<comment type="caution">
    <text evidence="2">The sequence shown here is derived from an EMBL/GenBank/DDBJ whole genome shotgun (WGS) entry which is preliminary data.</text>
</comment>
<evidence type="ECO:0000313" key="3">
    <source>
        <dbReference type="Proteomes" id="UP000548673"/>
    </source>
</evidence>
<dbReference type="Pfam" id="PF17430">
    <property type="entry name" value="YqgC"/>
    <property type="match status" value="1"/>
</dbReference>
<feature type="region of interest" description="Disordered" evidence="1">
    <location>
        <begin position="1"/>
        <end position="20"/>
    </location>
</feature>
<dbReference type="AlphaFoldDB" id="A0A853HBK6"/>
<evidence type="ECO:0000256" key="1">
    <source>
        <dbReference type="SAM" id="MobiDB-lite"/>
    </source>
</evidence>
<sequence length="44" mass="4786">MGRTSAGLQKRDAGCGGKAHARTAWQIKRITAVHYLVSPPRQPL</sequence>
<organism evidence="2 3">
    <name type="scientific">Cronobacter sakazakii</name>
    <name type="common">Enterobacter sakazakii</name>
    <dbReference type="NCBI Taxonomy" id="28141"/>
    <lineage>
        <taxon>Bacteria</taxon>
        <taxon>Pseudomonadati</taxon>
        <taxon>Pseudomonadota</taxon>
        <taxon>Gammaproteobacteria</taxon>
        <taxon>Enterobacterales</taxon>
        <taxon>Enterobacteriaceae</taxon>
        <taxon>Cronobacter</taxon>
    </lineage>
</organism>
<reference evidence="2 3" key="1">
    <citation type="submission" date="2020-05" db="EMBL/GenBank/DDBJ databases">
        <title>The draft genome of Cronobacter sakazakii strain 145005.</title>
        <authorList>
            <person name="Yang J."/>
            <person name="Liu L."/>
            <person name="Feng Y."/>
            <person name="Zong Z."/>
        </authorList>
    </citation>
    <scope>NUCLEOTIDE SEQUENCE [LARGE SCALE GENOMIC DNA]</scope>
    <source>
        <strain evidence="2 3">145005</strain>
    </source>
</reference>
<dbReference type="InterPro" id="IPR020102">
    <property type="entry name" value="YqgC-like"/>
</dbReference>
<dbReference type="Proteomes" id="UP000548673">
    <property type="component" value="Unassembled WGS sequence"/>
</dbReference>
<dbReference type="EMBL" id="JABTXY010000012">
    <property type="protein sequence ID" value="NYV41532.1"/>
    <property type="molecule type" value="Genomic_DNA"/>
</dbReference>
<name>A0A853HBK6_CROSK</name>
<accession>A0A853HBK6</accession>
<protein>
    <submittedName>
        <fullName evidence="2">Uncharacterized protein</fullName>
    </submittedName>
</protein>
<evidence type="ECO:0000313" key="2">
    <source>
        <dbReference type="EMBL" id="NYV41532.1"/>
    </source>
</evidence>
<proteinExistence type="predicted"/>
<gene>
    <name evidence="2" type="ORF">HRR37_03805</name>
</gene>